<name>A0A510DV08_9CREN</name>
<dbReference type="Proteomes" id="UP000322983">
    <property type="component" value="Chromosome"/>
</dbReference>
<evidence type="ECO:0000313" key="4">
    <source>
        <dbReference type="EMBL" id="BBG26780.1"/>
    </source>
</evidence>
<protein>
    <submittedName>
        <fullName evidence="3">Transcription factor S</fullName>
    </submittedName>
</protein>
<organism evidence="3 5">
    <name type="scientific">Sulfuracidifex tepidarius</name>
    <dbReference type="NCBI Taxonomy" id="1294262"/>
    <lineage>
        <taxon>Archaea</taxon>
        <taxon>Thermoproteota</taxon>
        <taxon>Thermoprotei</taxon>
        <taxon>Sulfolobales</taxon>
        <taxon>Sulfolobaceae</taxon>
        <taxon>Sulfuracidifex</taxon>
    </lineage>
</organism>
<dbReference type="Proteomes" id="UP000325030">
    <property type="component" value="Chromosome"/>
</dbReference>
<dbReference type="InterPro" id="IPR001529">
    <property type="entry name" value="Zn_ribbon_RPB9"/>
</dbReference>
<evidence type="ECO:0000313" key="3">
    <source>
        <dbReference type="EMBL" id="BBG24025.1"/>
    </source>
</evidence>
<dbReference type="EMBL" id="AP018929">
    <property type="protein sequence ID" value="BBG24025.1"/>
    <property type="molecule type" value="Genomic_DNA"/>
</dbReference>
<evidence type="ECO:0000313" key="5">
    <source>
        <dbReference type="Proteomes" id="UP000322983"/>
    </source>
</evidence>
<dbReference type="EMBL" id="AP018930">
    <property type="protein sequence ID" value="BBG26780.1"/>
    <property type="molecule type" value="Genomic_DNA"/>
</dbReference>
<feature type="domain" description="DNA-directed RNA polymerase II subunit RPB9-like zinc ribbon" evidence="2">
    <location>
        <begin position="2"/>
        <end position="57"/>
    </location>
</feature>
<reference evidence="3 5" key="2">
    <citation type="journal article" date="2020" name="Int. J. Syst. Evol. Microbiol.">
        <title>Sulfuracidifex tepidarius gen. nov., sp. nov. and transfer of Sulfolobus metallicus Huber and Stetter 1992 to the genus Sulfuracidifex as Sulfuracidifex metallicus comb. nov.</title>
        <authorList>
            <person name="Itoh T."/>
            <person name="Miura T."/>
            <person name="Sakai H.D."/>
            <person name="Kato S."/>
            <person name="Ohkuma M."/>
            <person name="Takashina T."/>
        </authorList>
    </citation>
    <scope>NUCLEOTIDE SEQUENCE [LARGE SCALE GENOMIC DNA]</scope>
    <source>
        <strain evidence="3 5">IC-006</strain>
        <strain evidence="4">IC-007</strain>
    </source>
</reference>
<dbReference type="GO" id="GO:0006351">
    <property type="term" value="P:DNA-templated transcription"/>
    <property type="evidence" value="ECO:0007669"/>
    <property type="project" value="InterPro"/>
</dbReference>
<feature type="region of interest" description="Disordered" evidence="1">
    <location>
        <begin position="50"/>
        <end position="72"/>
    </location>
</feature>
<evidence type="ECO:0000256" key="1">
    <source>
        <dbReference type="SAM" id="MobiDB-lite"/>
    </source>
</evidence>
<proteinExistence type="predicted"/>
<dbReference type="SMART" id="SM00661">
    <property type="entry name" value="RPOL9"/>
    <property type="match status" value="1"/>
</dbReference>
<dbReference type="OrthoDB" id="37175at2157"/>
<dbReference type="STRING" id="1294262.GCA_001316085_01299"/>
<keyword evidence="5" id="KW-1185">Reference proteome</keyword>
<reference evidence="6" key="1">
    <citation type="submission" date="2018-09" db="EMBL/GenBank/DDBJ databases">
        <title>Complete Genome Sequencing of Sulfolobus sp. JCM 16834.</title>
        <authorList>
            <person name="Kato S."/>
            <person name="Itoh T."/>
            <person name="Ohkuma M."/>
        </authorList>
    </citation>
    <scope>NUCLEOTIDE SEQUENCE [LARGE SCALE GENOMIC DNA]</scope>
    <source>
        <strain evidence="6">IC-007</strain>
    </source>
</reference>
<accession>A0A510E3Y4</accession>
<dbReference type="KEGG" id="step:IC006_1326"/>
<dbReference type="Pfam" id="PF02150">
    <property type="entry name" value="Zn_ribbon_RPB9"/>
    <property type="match status" value="1"/>
</dbReference>
<dbReference type="GeneID" id="41717644"/>
<dbReference type="AlphaFoldDB" id="A0A510DV08"/>
<evidence type="ECO:0000259" key="2">
    <source>
        <dbReference type="SMART" id="SM00661"/>
    </source>
</evidence>
<feature type="compositionally biased region" description="Low complexity" evidence="1">
    <location>
        <begin position="56"/>
        <end position="65"/>
    </location>
</feature>
<evidence type="ECO:0000313" key="6">
    <source>
        <dbReference type="Proteomes" id="UP000325030"/>
    </source>
</evidence>
<accession>A0A510DV08</accession>
<gene>
    <name evidence="3" type="ORF">IC006_1326</name>
    <name evidence="4" type="ORF">IC007_1301</name>
</gene>
<dbReference type="RefSeq" id="WP_054845664.1">
    <property type="nucleotide sequence ID" value="NZ_AP018929.1"/>
</dbReference>
<sequence length="100" mass="11467">MKFCPKCGGVMMPIKKDGKEILKCNKCGFEKEVSDKEKKEYSVKANSEKKNVKTTSLVSESSSRNLSDDLEQEREEYYKEVGLELLREEFEEGEEDEGGE</sequence>